<sequence length="114" mass="12694">MVQDFGSEGPPEVHGNLAWLKPTIAFSLEIGPMKKLLEQGYNNAGKGYNIFRVRKTSSLLQSTAYKESPTEKIGIEECMHKMNIPLIAIPHVMPALLWLCSSKSLLDLVLIDHC</sequence>
<comment type="caution">
    <text evidence="1">The sequence shown here is derived from an EMBL/GenBank/DDBJ whole genome shotgun (WGS) entry which is preliminary data.</text>
</comment>
<keyword evidence="2" id="KW-1185">Reference proteome</keyword>
<evidence type="ECO:0000313" key="1">
    <source>
        <dbReference type="EMBL" id="KAK7347471.1"/>
    </source>
</evidence>
<gene>
    <name evidence="1" type="ORF">VNO80_22001</name>
</gene>
<evidence type="ECO:0000313" key="2">
    <source>
        <dbReference type="Proteomes" id="UP001374584"/>
    </source>
</evidence>
<accession>A0AAN9M4W3</accession>
<organism evidence="1 2">
    <name type="scientific">Phaseolus coccineus</name>
    <name type="common">Scarlet runner bean</name>
    <name type="synonym">Phaseolus multiflorus</name>
    <dbReference type="NCBI Taxonomy" id="3886"/>
    <lineage>
        <taxon>Eukaryota</taxon>
        <taxon>Viridiplantae</taxon>
        <taxon>Streptophyta</taxon>
        <taxon>Embryophyta</taxon>
        <taxon>Tracheophyta</taxon>
        <taxon>Spermatophyta</taxon>
        <taxon>Magnoliopsida</taxon>
        <taxon>eudicotyledons</taxon>
        <taxon>Gunneridae</taxon>
        <taxon>Pentapetalae</taxon>
        <taxon>rosids</taxon>
        <taxon>fabids</taxon>
        <taxon>Fabales</taxon>
        <taxon>Fabaceae</taxon>
        <taxon>Papilionoideae</taxon>
        <taxon>50 kb inversion clade</taxon>
        <taxon>NPAAA clade</taxon>
        <taxon>indigoferoid/millettioid clade</taxon>
        <taxon>Phaseoleae</taxon>
        <taxon>Phaseolus</taxon>
    </lineage>
</organism>
<reference evidence="1 2" key="1">
    <citation type="submission" date="2024-01" db="EMBL/GenBank/DDBJ databases">
        <title>The genomes of 5 underutilized Papilionoideae crops provide insights into root nodulation and disease resistanc.</title>
        <authorList>
            <person name="Jiang F."/>
        </authorList>
    </citation>
    <scope>NUCLEOTIDE SEQUENCE [LARGE SCALE GENOMIC DNA]</scope>
    <source>
        <strain evidence="1">JINMINGXINNONG_FW02</strain>
        <tissue evidence="1">Leaves</tissue>
    </source>
</reference>
<dbReference type="AlphaFoldDB" id="A0AAN9M4W3"/>
<name>A0AAN9M4W3_PHACN</name>
<proteinExistence type="predicted"/>
<dbReference type="Proteomes" id="UP001374584">
    <property type="component" value="Unassembled WGS sequence"/>
</dbReference>
<protein>
    <submittedName>
        <fullName evidence="1">Uncharacterized protein</fullName>
    </submittedName>
</protein>
<dbReference type="EMBL" id="JAYMYR010000008">
    <property type="protein sequence ID" value="KAK7347471.1"/>
    <property type="molecule type" value="Genomic_DNA"/>
</dbReference>